<evidence type="ECO:0000313" key="3">
    <source>
        <dbReference type="Proteomes" id="UP000016567"/>
    </source>
</evidence>
<name>U3A9I2_9VIBR</name>
<evidence type="ECO:0000313" key="2">
    <source>
        <dbReference type="EMBL" id="GAD76606.1"/>
    </source>
</evidence>
<dbReference type="InterPro" id="IPR036397">
    <property type="entry name" value="RNaseH_sf"/>
</dbReference>
<dbReference type="AlphaFoldDB" id="U3A9I2"/>
<dbReference type="eggNOG" id="COG2801">
    <property type="taxonomic scope" value="Bacteria"/>
</dbReference>
<gene>
    <name evidence="2" type="ORF">VAZ01S_048_00130</name>
</gene>
<dbReference type="InterPro" id="IPR050900">
    <property type="entry name" value="Transposase_IS3/IS150/IS904"/>
</dbReference>
<dbReference type="EMBL" id="BATL01000048">
    <property type="protein sequence ID" value="GAD76606.1"/>
    <property type="molecule type" value="Genomic_DNA"/>
</dbReference>
<dbReference type="Gene3D" id="3.30.420.10">
    <property type="entry name" value="Ribonuclease H-like superfamily/Ribonuclease H"/>
    <property type="match status" value="1"/>
</dbReference>
<reference evidence="2 3" key="1">
    <citation type="submission" date="2013-09" db="EMBL/GenBank/DDBJ databases">
        <title>Whole genome shotgun sequence of Vibrio azureus NBRC 104587.</title>
        <authorList>
            <person name="Isaki S."/>
            <person name="Hosoyama A."/>
            <person name="Numata M."/>
            <person name="Hashimoto M."/>
            <person name="Hosoyama Y."/>
            <person name="Tsuchikane K."/>
            <person name="Noguchi M."/>
            <person name="Hirakata S."/>
            <person name="Ichikawa N."/>
            <person name="Ohji S."/>
            <person name="Yamazoe A."/>
            <person name="Fujita N."/>
        </authorList>
    </citation>
    <scope>NUCLEOTIDE SEQUENCE [LARGE SCALE GENOMIC DNA]</scope>
    <source>
        <strain evidence="2 3">NBRC 104587</strain>
    </source>
</reference>
<dbReference type="PANTHER" id="PTHR46889">
    <property type="entry name" value="TRANSPOSASE INSF FOR INSERTION SEQUENCE IS3B-RELATED"/>
    <property type="match status" value="1"/>
</dbReference>
<dbReference type="SUPFAM" id="SSF53098">
    <property type="entry name" value="Ribonuclease H-like"/>
    <property type="match status" value="1"/>
</dbReference>
<dbReference type="Pfam" id="PF00665">
    <property type="entry name" value="rve"/>
    <property type="match status" value="1"/>
</dbReference>
<dbReference type="OrthoDB" id="9810995at2"/>
<dbReference type="Proteomes" id="UP000016567">
    <property type="component" value="Unassembled WGS sequence"/>
</dbReference>
<dbReference type="InterPro" id="IPR001584">
    <property type="entry name" value="Integrase_cat-core"/>
</dbReference>
<accession>U3A9I2</accession>
<dbReference type="InterPro" id="IPR012337">
    <property type="entry name" value="RNaseH-like_sf"/>
</dbReference>
<dbReference type="GO" id="GO:0015074">
    <property type="term" value="P:DNA integration"/>
    <property type="evidence" value="ECO:0007669"/>
    <property type="project" value="InterPro"/>
</dbReference>
<proteinExistence type="predicted"/>
<comment type="caution">
    <text evidence="2">The sequence shown here is derived from an EMBL/GenBank/DDBJ whole genome shotgun (WGS) entry which is preliminary data.</text>
</comment>
<dbReference type="STRING" id="1219077.VAZ01S_048_00130"/>
<feature type="domain" description="Integrase catalytic" evidence="1">
    <location>
        <begin position="45"/>
        <end position="87"/>
    </location>
</feature>
<evidence type="ECO:0000259" key="1">
    <source>
        <dbReference type="Pfam" id="PF00665"/>
    </source>
</evidence>
<dbReference type="PANTHER" id="PTHR46889:SF4">
    <property type="entry name" value="TRANSPOSASE INSO FOR INSERTION SEQUENCE ELEMENT IS911B-RELATED"/>
    <property type="match status" value="1"/>
</dbReference>
<dbReference type="GO" id="GO:0003676">
    <property type="term" value="F:nucleic acid binding"/>
    <property type="evidence" value="ECO:0007669"/>
    <property type="project" value="InterPro"/>
</dbReference>
<organism evidence="2 3">
    <name type="scientific">Vibrio azureus NBRC 104587</name>
    <dbReference type="NCBI Taxonomy" id="1219077"/>
    <lineage>
        <taxon>Bacteria</taxon>
        <taxon>Pseudomonadati</taxon>
        <taxon>Pseudomonadota</taxon>
        <taxon>Gammaproteobacteria</taxon>
        <taxon>Vibrionales</taxon>
        <taxon>Vibrionaceae</taxon>
        <taxon>Vibrio</taxon>
    </lineage>
</organism>
<protein>
    <recommendedName>
        <fullName evidence="1">Integrase catalytic domain-containing protein</fullName>
    </recommendedName>
</protein>
<keyword evidence="3" id="KW-1185">Reference proteome</keyword>
<sequence length="87" mass="9932">MLYELFSVASSCYYASKQRKPDAQRVRLISRIKELFSMSRGSAGSRRVVGWSLSDKPDTDLACRALEMAWEQRGRPKNVMFHSDQGS</sequence>